<protein>
    <submittedName>
        <fullName evidence="3">Uncharacterized protein</fullName>
    </submittedName>
</protein>
<gene>
    <name evidence="3" type="ORF">LCGC14_3125950</name>
</gene>
<feature type="transmembrane region" description="Helical" evidence="2">
    <location>
        <begin position="84"/>
        <end position="101"/>
    </location>
</feature>
<evidence type="ECO:0000313" key="3">
    <source>
        <dbReference type="EMBL" id="KKK50345.1"/>
    </source>
</evidence>
<organism evidence="3">
    <name type="scientific">marine sediment metagenome</name>
    <dbReference type="NCBI Taxonomy" id="412755"/>
    <lineage>
        <taxon>unclassified sequences</taxon>
        <taxon>metagenomes</taxon>
        <taxon>ecological metagenomes</taxon>
    </lineage>
</organism>
<reference evidence="3" key="1">
    <citation type="journal article" date="2015" name="Nature">
        <title>Complex archaea that bridge the gap between prokaryotes and eukaryotes.</title>
        <authorList>
            <person name="Spang A."/>
            <person name="Saw J.H."/>
            <person name="Jorgensen S.L."/>
            <person name="Zaremba-Niedzwiedzka K."/>
            <person name="Martijn J."/>
            <person name="Lind A.E."/>
            <person name="van Eijk R."/>
            <person name="Schleper C."/>
            <person name="Guy L."/>
            <person name="Ettema T.J."/>
        </authorList>
    </citation>
    <scope>NUCLEOTIDE SEQUENCE</scope>
</reference>
<feature type="transmembrane region" description="Helical" evidence="2">
    <location>
        <begin position="163"/>
        <end position="181"/>
    </location>
</feature>
<proteinExistence type="predicted"/>
<feature type="non-terminal residue" evidence="3">
    <location>
        <position position="340"/>
    </location>
</feature>
<feature type="transmembrane region" description="Helical" evidence="2">
    <location>
        <begin position="59"/>
        <end position="77"/>
    </location>
</feature>
<evidence type="ECO:0000256" key="2">
    <source>
        <dbReference type="SAM" id="Phobius"/>
    </source>
</evidence>
<feature type="region of interest" description="Disordered" evidence="1">
    <location>
        <begin position="320"/>
        <end position="340"/>
    </location>
</feature>
<accession>A0A0F8WPT9</accession>
<dbReference type="AlphaFoldDB" id="A0A0F8WPT9"/>
<comment type="caution">
    <text evidence="3">The sequence shown here is derived from an EMBL/GenBank/DDBJ whole genome shotgun (WGS) entry which is preliminary data.</text>
</comment>
<name>A0A0F8WPT9_9ZZZZ</name>
<keyword evidence="2" id="KW-0472">Membrane</keyword>
<keyword evidence="2" id="KW-1133">Transmembrane helix</keyword>
<feature type="non-terminal residue" evidence="3">
    <location>
        <position position="1"/>
    </location>
</feature>
<dbReference type="EMBL" id="LAZR01068070">
    <property type="protein sequence ID" value="KKK50345.1"/>
    <property type="molecule type" value="Genomic_DNA"/>
</dbReference>
<evidence type="ECO:0000256" key="1">
    <source>
        <dbReference type="SAM" id="MobiDB-lite"/>
    </source>
</evidence>
<feature type="transmembrane region" description="Helical" evidence="2">
    <location>
        <begin position="131"/>
        <end position="151"/>
    </location>
</feature>
<sequence length="340" mass="37681">LIGVMMTISGIIVFYLGYKRGVPNTILWAAFPILHGLHEFTEYFIDNFDLISYIERFEIIFSISGSFVLLAAALEYNGVLQKPIGKLAGLIGLISVGYFVFGLPEELLEGIEHTIITVGIFESNPIRFMQGIFLTILALLAILFTHVVLILQSRKGLITPDSKLTQTSIIAILLLGIYAFFEGFSWEAGIFVALRAISLGLFIVVPIFFIFVNKIGLQRLIIIDKGGIPLMVYNFPTDSFLSFDSSEGVRAVLASGFITAISSFSGEVLDAGSSLTLRTHNLFFIVSHYKSKIYALQTLSLNRNLEKKFDRLKEVVSSKITNSTNPSDTNTSEIKPIIKE</sequence>
<feature type="compositionally biased region" description="Low complexity" evidence="1">
    <location>
        <begin position="321"/>
        <end position="332"/>
    </location>
</feature>
<feature type="transmembrane region" description="Helical" evidence="2">
    <location>
        <begin position="193"/>
        <end position="212"/>
    </location>
</feature>
<keyword evidence="2" id="KW-0812">Transmembrane</keyword>